<organism evidence="2 4">
    <name type="scientific">Duganella violaceipulchra</name>
    <dbReference type="NCBI Taxonomy" id="2849652"/>
    <lineage>
        <taxon>Bacteria</taxon>
        <taxon>Pseudomonadati</taxon>
        <taxon>Pseudomonadota</taxon>
        <taxon>Betaproteobacteria</taxon>
        <taxon>Burkholderiales</taxon>
        <taxon>Oxalobacteraceae</taxon>
        <taxon>Telluria group</taxon>
        <taxon>Duganella</taxon>
    </lineage>
</organism>
<proteinExistence type="predicted"/>
<name>A0AA41L038_9BURK</name>
<comment type="caution">
    <text evidence="2">The sequence shown here is derived from an EMBL/GenBank/DDBJ whole genome shotgun (WGS) entry which is preliminary data.</text>
</comment>
<evidence type="ECO:0000313" key="3">
    <source>
        <dbReference type="EMBL" id="MCP2007080.1"/>
    </source>
</evidence>
<accession>A0AA41L038</accession>
<gene>
    <name evidence="2" type="ORF">KVP70_13340</name>
    <name evidence="3" type="ORF">L1274_000768</name>
</gene>
<dbReference type="EMBL" id="JAHTGR010000006">
    <property type="protein sequence ID" value="MBV6321926.1"/>
    <property type="molecule type" value="Genomic_DNA"/>
</dbReference>
<dbReference type="EMBL" id="JALJZU010000001">
    <property type="protein sequence ID" value="MCP2007080.1"/>
    <property type="molecule type" value="Genomic_DNA"/>
</dbReference>
<reference evidence="2" key="1">
    <citation type="submission" date="2021-07" db="EMBL/GenBank/DDBJ databases">
        <title>Characterization of violacein-producing bacteria and related species.</title>
        <authorList>
            <person name="Wilson H.S."/>
            <person name="De Leon M.E."/>
        </authorList>
    </citation>
    <scope>NUCLEOTIDE SEQUENCE</scope>
    <source>
        <strain evidence="2">HSC-15S17</strain>
    </source>
</reference>
<feature type="coiled-coil region" evidence="1">
    <location>
        <begin position="14"/>
        <end position="41"/>
    </location>
</feature>
<sequence>MLDQSFQVATLTPFQQVTAQLKEALRENAELKAQIKVLTAAPAGGKPKRAPKALKASGDYPPEFLAAYDAGRKWRTGSTLPAAFTAWSARIKKGDADTAATIIARTAEYAAFCIATGTEKKMAQTFFGPGEYCLAEWPIPSAPAARGGKFDPVAHVNQGSMPPQGDWFDGIIDITPR</sequence>
<evidence type="ECO:0000256" key="1">
    <source>
        <dbReference type="SAM" id="Coils"/>
    </source>
</evidence>
<keyword evidence="5" id="KW-1185">Reference proteome</keyword>
<evidence type="ECO:0000313" key="2">
    <source>
        <dbReference type="EMBL" id="MBV6321926.1"/>
    </source>
</evidence>
<dbReference type="Proteomes" id="UP001155901">
    <property type="component" value="Unassembled WGS sequence"/>
</dbReference>
<dbReference type="Proteomes" id="UP001162889">
    <property type="component" value="Unassembled WGS sequence"/>
</dbReference>
<keyword evidence="1" id="KW-0175">Coiled coil</keyword>
<dbReference type="AlphaFoldDB" id="A0AA41L038"/>
<evidence type="ECO:0000313" key="4">
    <source>
        <dbReference type="Proteomes" id="UP001155901"/>
    </source>
</evidence>
<dbReference type="RefSeq" id="WP_217942713.1">
    <property type="nucleotide sequence ID" value="NZ_JAHTGR010000006.1"/>
</dbReference>
<protein>
    <submittedName>
        <fullName evidence="2">Uncharacterized protein</fullName>
    </submittedName>
</protein>
<evidence type="ECO:0000313" key="5">
    <source>
        <dbReference type="Proteomes" id="UP001162889"/>
    </source>
</evidence>
<reference evidence="3" key="2">
    <citation type="submission" date="2022-03" db="EMBL/GenBank/DDBJ databases">
        <title>Genome Encyclopedia of Bacteria and Archaea VI: Functional Genomics of Type Strains.</title>
        <authorList>
            <person name="Whitman W."/>
        </authorList>
    </citation>
    <scope>NUCLEOTIDE SEQUENCE</scope>
    <source>
        <strain evidence="3">HSC-15S17</strain>
    </source>
</reference>